<reference evidence="1 2" key="1">
    <citation type="submission" date="2016-07" db="EMBL/GenBank/DDBJ databases">
        <title>Multiple horizontal gene transfer events from other fungi enriched the ability of initially mycotrophic Trichoderma (Ascomycota) to feed on dead plant biomass.</title>
        <authorList>
            <consortium name="DOE Joint Genome Institute"/>
            <person name="Aerts A."/>
            <person name="Atanasova L."/>
            <person name="Chenthamara K."/>
            <person name="Zhang J."/>
            <person name="Grujic M."/>
            <person name="Henrissat B."/>
            <person name="Kuo A."/>
            <person name="Salamov A."/>
            <person name="Lipzen A."/>
            <person name="Labutti K."/>
            <person name="Barry K."/>
            <person name="Miao Y."/>
            <person name="Rahimi M.J."/>
            <person name="Shen Q."/>
            <person name="Grigoriev I.V."/>
            <person name="Kubicek C.P."/>
            <person name="Druzhinina I.S."/>
        </authorList>
    </citation>
    <scope>NUCLEOTIDE SEQUENCE [LARGE SCALE GENOMIC DNA]</scope>
    <source>
        <strain evidence="1 2">ATCC 18648</strain>
    </source>
</reference>
<proteinExistence type="predicted"/>
<evidence type="ECO:0000313" key="2">
    <source>
        <dbReference type="Proteomes" id="UP000240760"/>
    </source>
</evidence>
<gene>
    <name evidence="1" type="ORF">M440DRAFT_1389726</name>
</gene>
<accession>A0A2T4CE46</accession>
<dbReference type="EMBL" id="KZ679128">
    <property type="protein sequence ID" value="PTB79814.1"/>
    <property type="molecule type" value="Genomic_DNA"/>
</dbReference>
<name>A0A2T4CE46_TRILO</name>
<keyword evidence="2" id="KW-1185">Reference proteome</keyword>
<dbReference type="Proteomes" id="UP000240760">
    <property type="component" value="Unassembled WGS sequence"/>
</dbReference>
<protein>
    <submittedName>
        <fullName evidence="1">Uncharacterized protein</fullName>
    </submittedName>
</protein>
<organism evidence="1 2">
    <name type="scientific">Trichoderma longibrachiatum ATCC 18648</name>
    <dbReference type="NCBI Taxonomy" id="983965"/>
    <lineage>
        <taxon>Eukaryota</taxon>
        <taxon>Fungi</taxon>
        <taxon>Dikarya</taxon>
        <taxon>Ascomycota</taxon>
        <taxon>Pezizomycotina</taxon>
        <taxon>Sordariomycetes</taxon>
        <taxon>Hypocreomycetidae</taxon>
        <taxon>Hypocreales</taxon>
        <taxon>Hypocreaceae</taxon>
        <taxon>Trichoderma</taxon>
    </lineage>
</organism>
<dbReference type="AlphaFoldDB" id="A0A2T4CE46"/>
<evidence type="ECO:0000313" key="1">
    <source>
        <dbReference type="EMBL" id="PTB79814.1"/>
    </source>
</evidence>
<sequence>MLEETQTAVILDPEPAVATHQAGRIRSLRRLSDNQDTAGEEIFPDSNPGTVCGQSLLMHGDGAKSRAFSFSNNSPRADVSSSDLQARAAAELHEENNSRDAIIKRKKKSKKTGQETLMLHTYVALCSQPPDQYHNYHVKGDAPGWRWFVFAENYSATLQSFI</sequence>